<reference evidence="2 3" key="1">
    <citation type="journal article" date="2010" name="Nat. Biotechnol.">
        <title>Genome sequence of the model mushroom Schizophyllum commune.</title>
        <authorList>
            <person name="Ohm R.A."/>
            <person name="de Jong J.F."/>
            <person name="Lugones L.G."/>
            <person name="Aerts A."/>
            <person name="Kothe E."/>
            <person name="Stajich J.E."/>
            <person name="de Vries R.P."/>
            <person name="Record E."/>
            <person name="Levasseur A."/>
            <person name="Baker S.E."/>
            <person name="Bartholomew K.A."/>
            <person name="Coutinho P.M."/>
            <person name="Erdmann S."/>
            <person name="Fowler T.J."/>
            <person name="Gathman A.C."/>
            <person name="Lombard V."/>
            <person name="Henrissat B."/>
            <person name="Knabe N."/>
            <person name="Kuees U."/>
            <person name="Lilly W.W."/>
            <person name="Lindquist E."/>
            <person name="Lucas S."/>
            <person name="Magnuson J.K."/>
            <person name="Piumi F."/>
            <person name="Raudaskoski M."/>
            <person name="Salamov A."/>
            <person name="Schmutz J."/>
            <person name="Schwarze F.W.M.R."/>
            <person name="vanKuyk P.A."/>
            <person name="Horton J.S."/>
            <person name="Grigoriev I.V."/>
            <person name="Woesten H.A.B."/>
        </authorList>
    </citation>
    <scope>NUCLEOTIDE SEQUENCE [LARGE SCALE GENOMIC DNA]</scope>
    <source>
        <strain evidence="3">H4-8 / FGSC 9210</strain>
    </source>
</reference>
<accession>D8PKY4</accession>
<dbReference type="EMBL" id="GL377302">
    <property type="protein sequence ID" value="EFJ03341.1"/>
    <property type="molecule type" value="Genomic_DNA"/>
</dbReference>
<dbReference type="AlphaFoldDB" id="D8PKY4"/>
<organism evidence="3">
    <name type="scientific">Schizophyllum commune (strain H4-8 / FGSC 9210)</name>
    <name type="common">Split gill fungus</name>
    <dbReference type="NCBI Taxonomy" id="578458"/>
    <lineage>
        <taxon>Eukaryota</taxon>
        <taxon>Fungi</taxon>
        <taxon>Dikarya</taxon>
        <taxon>Basidiomycota</taxon>
        <taxon>Agaricomycotina</taxon>
        <taxon>Agaricomycetes</taxon>
        <taxon>Agaricomycetidae</taxon>
        <taxon>Agaricales</taxon>
        <taxon>Schizophyllaceae</taxon>
        <taxon>Schizophyllum</taxon>
    </lineage>
</organism>
<feature type="region of interest" description="Disordered" evidence="1">
    <location>
        <begin position="303"/>
        <end position="370"/>
    </location>
</feature>
<feature type="compositionally biased region" description="Basic residues" evidence="1">
    <location>
        <begin position="501"/>
        <end position="513"/>
    </location>
</feature>
<dbReference type="HOGENOM" id="CLU_372197_0_0_1"/>
<feature type="region of interest" description="Disordered" evidence="1">
    <location>
        <begin position="400"/>
        <end position="534"/>
    </location>
</feature>
<keyword evidence="3" id="KW-1185">Reference proteome</keyword>
<feature type="compositionally biased region" description="Basic and acidic residues" evidence="1">
    <location>
        <begin position="340"/>
        <end position="370"/>
    </location>
</feature>
<sequence>MSKDKQETEHKDLAIPSAQNTQSASVLKATSTSSSNKKAKKRTFHSQDACKAHLRGSDEAASSTTRPTSTASSISAFSDISAPAEPVAENGNRSDPVPVRAASASIAPTLDSTQGPTSDEGSSSEEEEDSASVREARRLAKGKYPAIGTPPGSPIRRFGPNPAATRATRTQIGKADAHIPVRPLTIVPEAAEVQTVPGLSAVIDKAAKFQDEGLIPDVAVVPESESEDESEDERDELLPTDDDDAAVNDNVSHVSDSEDERAELRWGVIRPGTEDALATQGAMAVDTENNATNLLARLDDALALNGPPATSPTESELFGAPEQPHTPSSSPGKPRYSEVTLRRLQESEAHREELRRQKYEAAKAERTRVDAFRLDALADSLTSAFGATGSANNGEMPVDVAALLTQASPHPPSRDASPAVPFTRSGAPSPASSQFVVELSPPRAVDPDVSSARPSPESLSPSGRSKAPRWPLPQRKRPREAQEGPSVPPVIVAADVQNVAHRPRIPLPSRRRTQGAQEHDAAGRVRHAGNSHEATSAAALVIEQRPEGEVGSATEPSSKRAKVEKIITHPAVKAEGVKKEKVKAERVKKEKSKTKKARNARVARASIALTRASSSRVPPACNTPAVRIHRGPLLAWVIDWVNQLERMIFLLESKKTANDLPNDLLLVLATITAHVNHPDFTVHTKDGFMLVQCKKLVELLHRLREDAFWEEHVQRPEAWGPHRQQIAALLHLLRRTWFPRSSRVEDT</sequence>
<gene>
    <name evidence="2" type="ORF">SCHCODRAFT_230939</name>
</gene>
<dbReference type="Proteomes" id="UP000007431">
    <property type="component" value="Unassembled WGS sequence"/>
</dbReference>
<evidence type="ECO:0000256" key="1">
    <source>
        <dbReference type="SAM" id="MobiDB-lite"/>
    </source>
</evidence>
<feature type="region of interest" description="Disordered" evidence="1">
    <location>
        <begin position="1"/>
        <end position="176"/>
    </location>
</feature>
<name>D8PKY4_SCHCM</name>
<feature type="compositionally biased region" description="Acidic residues" evidence="1">
    <location>
        <begin position="224"/>
        <end position="246"/>
    </location>
</feature>
<feature type="compositionally biased region" description="Basic and acidic residues" evidence="1">
    <location>
        <begin position="48"/>
        <end position="58"/>
    </location>
</feature>
<feature type="compositionally biased region" description="Basic and acidic residues" evidence="1">
    <location>
        <begin position="1"/>
        <end position="13"/>
    </location>
</feature>
<feature type="compositionally biased region" description="Low complexity" evidence="1">
    <location>
        <begin position="60"/>
        <end position="84"/>
    </location>
</feature>
<dbReference type="VEuPathDB" id="FungiDB:SCHCODRAFT_02624137"/>
<evidence type="ECO:0000313" key="2">
    <source>
        <dbReference type="EMBL" id="EFJ03341.1"/>
    </source>
</evidence>
<proteinExistence type="predicted"/>
<dbReference type="InParanoid" id="D8PKY4"/>
<evidence type="ECO:0000313" key="3">
    <source>
        <dbReference type="Proteomes" id="UP000007431"/>
    </source>
</evidence>
<protein>
    <submittedName>
        <fullName evidence="2">Uncharacterized protein</fullName>
    </submittedName>
</protein>
<feature type="region of interest" description="Disordered" evidence="1">
    <location>
        <begin position="219"/>
        <end position="261"/>
    </location>
</feature>